<dbReference type="AlphaFoldDB" id="A0A2S6FX22"/>
<feature type="transmembrane region" description="Helical" evidence="1">
    <location>
        <begin position="194"/>
        <end position="210"/>
    </location>
</feature>
<feature type="transmembrane region" description="Helical" evidence="1">
    <location>
        <begin position="215"/>
        <end position="235"/>
    </location>
</feature>
<keyword evidence="1" id="KW-1133">Transmembrane helix</keyword>
<dbReference type="GO" id="GO:0080120">
    <property type="term" value="P:CAAX-box protein maturation"/>
    <property type="evidence" value="ECO:0007669"/>
    <property type="project" value="UniProtKB-ARBA"/>
</dbReference>
<evidence type="ECO:0000259" key="2">
    <source>
        <dbReference type="Pfam" id="PF02517"/>
    </source>
</evidence>
<evidence type="ECO:0000313" key="4">
    <source>
        <dbReference type="Proteomes" id="UP000239863"/>
    </source>
</evidence>
<keyword evidence="1" id="KW-0472">Membrane</keyword>
<dbReference type="InterPro" id="IPR003675">
    <property type="entry name" value="Rce1/LyrA-like_dom"/>
</dbReference>
<dbReference type="GO" id="GO:0004175">
    <property type="term" value="F:endopeptidase activity"/>
    <property type="evidence" value="ECO:0007669"/>
    <property type="project" value="UniProtKB-ARBA"/>
</dbReference>
<dbReference type="EMBL" id="PTIS01000010">
    <property type="protein sequence ID" value="PPK48114.1"/>
    <property type="molecule type" value="Genomic_DNA"/>
</dbReference>
<dbReference type="STRING" id="37659.GCA_000703125_01271"/>
<feature type="transmembrane region" description="Helical" evidence="1">
    <location>
        <begin position="20"/>
        <end position="48"/>
    </location>
</feature>
<evidence type="ECO:0000313" key="3">
    <source>
        <dbReference type="EMBL" id="PPK48114.1"/>
    </source>
</evidence>
<sequence>MKIIKQYLNGSIESKPMDFISSVSLCILQFILMVILNIVSSSIIGLFIGEQWTYLFSKIITNIIVIILLLKIYFKPNSDDKRSVDVNYTRSITLSCLLMILLLTISFRLITLVSFNPIMNYLASKSKMLHYIKEIASQTNPYLLVLEITLIGPIIEEILFRGIILNGLLKKYSPAKAILFSSLLFSLIHGNLPQMFNALFFGILLGLIYIKTKSLYAVTFTHIIANTLSIILSVLEEYMPILGNPLFLTLLGLLLLAVFIILYRKNPLSMEGKAT</sequence>
<organism evidence="3 4">
    <name type="scientific">Clostridium algidicarnis DSM 15099</name>
    <dbReference type="NCBI Taxonomy" id="1121295"/>
    <lineage>
        <taxon>Bacteria</taxon>
        <taxon>Bacillati</taxon>
        <taxon>Bacillota</taxon>
        <taxon>Clostridia</taxon>
        <taxon>Eubacteriales</taxon>
        <taxon>Clostridiaceae</taxon>
        <taxon>Clostridium</taxon>
    </lineage>
</organism>
<proteinExistence type="predicted"/>
<feature type="transmembrane region" description="Helical" evidence="1">
    <location>
        <begin position="54"/>
        <end position="74"/>
    </location>
</feature>
<dbReference type="InterPro" id="IPR052710">
    <property type="entry name" value="CAAX_protease"/>
</dbReference>
<protein>
    <recommendedName>
        <fullName evidence="2">CAAX prenyl protease 2/Lysostaphin resistance protein A-like domain-containing protein</fullName>
    </recommendedName>
</protein>
<feature type="transmembrane region" description="Helical" evidence="1">
    <location>
        <begin position="241"/>
        <end position="263"/>
    </location>
</feature>
<comment type="caution">
    <text evidence="3">The sequence shown here is derived from an EMBL/GenBank/DDBJ whole genome shotgun (WGS) entry which is preliminary data.</text>
</comment>
<reference evidence="3 4" key="1">
    <citation type="submission" date="2018-02" db="EMBL/GenBank/DDBJ databases">
        <title>Genomic Encyclopedia of Archaeal and Bacterial Type Strains, Phase II (KMG-II): from individual species to whole genera.</title>
        <authorList>
            <person name="Goeker M."/>
        </authorList>
    </citation>
    <scope>NUCLEOTIDE SEQUENCE [LARGE SCALE GENOMIC DNA]</scope>
    <source>
        <strain evidence="3 4">DSM 15099</strain>
    </source>
</reference>
<dbReference type="RefSeq" id="WP_104410071.1">
    <property type="nucleotide sequence ID" value="NZ_PTIS01000010.1"/>
</dbReference>
<dbReference type="Proteomes" id="UP000239863">
    <property type="component" value="Unassembled WGS sequence"/>
</dbReference>
<dbReference type="PANTHER" id="PTHR36435:SF1">
    <property type="entry name" value="CAAX AMINO TERMINAL PROTEASE FAMILY PROTEIN"/>
    <property type="match status" value="1"/>
</dbReference>
<name>A0A2S6FX22_9CLOT</name>
<accession>A0A2S6FX22</accession>
<keyword evidence="1" id="KW-0812">Transmembrane</keyword>
<dbReference type="OrthoDB" id="4177129at2"/>
<feature type="transmembrane region" description="Helical" evidence="1">
    <location>
        <begin position="94"/>
        <end position="122"/>
    </location>
</feature>
<feature type="domain" description="CAAX prenyl protease 2/Lysostaphin resistance protein A-like" evidence="2">
    <location>
        <begin position="140"/>
        <end position="227"/>
    </location>
</feature>
<dbReference type="Pfam" id="PF02517">
    <property type="entry name" value="Rce1-like"/>
    <property type="match status" value="1"/>
</dbReference>
<dbReference type="PANTHER" id="PTHR36435">
    <property type="entry name" value="SLR1288 PROTEIN"/>
    <property type="match status" value="1"/>
</dbReference>
<gene>
    <name evidence="3" type="ORF">BD821_11080</name>
</gene>
<evidence type="ECO:0000256" key="1">
    <source>
        <dbReference type="SAM" id="Phobius"/>
    </source>
</evidence>
<feature type="transmembrane region" description="Helical" evidence="1">
    <location>
        <begin position="142"/>
        <end position="160"/>
    </location>
</feature>